<dbReference type="RefSeq" id="WP_378749450.1">
    <property type="nucleotide sequence ID" value="NZ_JBHSSV010000001.1"/>
</dbReference>
<dbReference type="PANTHER" id="PTHR43685">
    <property type="entry name" value="GLYCOSYLTRANSFERASE"/>
    <property type="match status" value="1"/>
</dbReference>
<protein>
    <submittedName>
        <fullName evidence="2">Glycosyltransferase</fullName>
        <ecNumber evidence="2">2.4.-.-</ecNumber>
    </submittedName>
</protein>
<gene>
    <name evidence="2" type="ORF">ACFQZV_10910</name>
</gene>
<accession>A0ABW2ZT16</accession>
<comment type="caution">
    <text evidence="2">The sequence shown here is derived from an EMBL/GenBank/DDBJ whole genome shotgun (WGS) entry which is preliminary data.</text>
</comment>
<sequence>MSSSARVTVVIPCRDDSAMLEECLSALAAQRRAPDRIVVVDNASTDDSATVARRFGVDVVHEPMVGIWPAAARGYDEARSGADLIARLDADSRPHPDWVERIERAFASDPHLGVLTGGAEFYGAGPVVRYLGERWYIGGGHYWVKKALGIPLVFGSNFAMRTGTWDRVRDRVDRTNTRIHDDLDLTIRLRVSDGVRYDPALRMPVSARPFHTSRGLLRRVWRVVPTFAASWPEGARWNRDVDGGVPAAVWNDDELSPGWGR</sequence>
<dbReference type="InterPro" id="IPR001173">
    <property type="entry name" value="Glyco_trans_2-like"/>
</dbReference>
<dbReference type="CDD" id="cd00761">
    <property type="entry name" value="Glyco_tranf_GTA_type"/>
    <property type="match status" value="1"/>
</dbReference>
<name>A0ABW2ZT16_9MICO</name>
<dbReference type="InterPro" id="IPR050834">
    <property type="entry name" value="Glycosyltransf_2"/>
</dbReference>
<reference evidence="3" key="1">
    <citation type="journal article" date="2019" name="Int. J. Syst. Evol. Microbiol.">
        <title>The Global Catalogue of Microorganisms (GCM) 10K type strain sequencing project: providing services to taxonomists for standard genome sequencing and annotation.</title>
        <authorList>
            <consortium name="The Broad Institute Genomics Platform"/>
            <consortium name="The Broad Institute Genome Sequencing Center for Infectious Disease"/>
            <person name="Wu L."/>
            <person name="Ma J."/>
        </authorList>
    </citation>
    <scope>NUCLEOTIDE SEQUENCE [LARGE SCALE GENOMIC DNA]</scope>
    <source>
        <strain evidence="3">CCUG 50754</strain>
    </source>
</reference>
<keyword evidence="2" id="KW-0808">Transferase</keyword>
<dbReference type="EC" id="2.4.-.-" evidence="2"/>
<dbReference type="PANTHER" id="PTHR43685:SF2">
    <property type="entry name" value="GLYCOSYLTRANSFERASE 2-LIKE DOMAIN-CONTAINING PROTEIN"/>
    <property type="match status" value="1"/>
</dbReference>
<evidence type="ECO:0000313" key="3">
    <source>
        <dbReference type="Proteomes" id="UP001597042"/>
    </source>
</evidence>
<dbReference type="EMBL" id="JBHTIM010000001">
    <property type="protein sequence ID" value="MFD0781803.1"/>
    <property type="molecule type" value="Genomic_DNA"/>
</dbReference>
<dbReference type="Gene3D" id="3.90.550.10">
    <property type="entry name" value="Spore Coat Polysaccharide Biosynthesis Protein SpsA, Chain A"/>
    <property type="match status" value="1"/>
</dbReference>
<dbReference type="SUPFAM" id="SSF53448">
    <property type="entry name" value="Nucleotide-diphospho-sugar transferases"/>
    <property type="match status" value="1"/>
</dbReference>
<keyword evidence="2" id="KW-0328">Glycosyltransferase</keyword>
<dbReference type="GO" id="GO:0016757">
    <property type="term" value="F:glycosyltransferase activity"/>
    <property type="evidence" value="ECO:0007669"/>
    <property type="project" value="UniProtKB-KW"/>
</dbReference>
<keyword evidence="3" id="KW-1185">Reference proteome</keyword>
<dbReference type="Proteomes" id="UP001597042">
    <property type="component" value="Unassembled WGS sequence"/>
</dbReference>
<proteinExistence type="predicted"/>
<evidence type="ECO:0000313" key="2">
    <source>
        <dbReference type="EMBL" id="MFD0781803.1"/>
    </source>
</evidence>
<organism evidence="2 3">
    <name type="scientific">Microbacterium koreense</name>
    <dbReference type="NCBI Taxonomy" id="323761"/>
    <lineage>
        <taxon>Bacteria</taxon>
        <taxon>Bacillati</taxon>
        <taxon>Actinomycetota</taxon>
        <taxon>Actinomycetes</taxon>
        <taxon>Micrococcales</taxon>
        <taxon>Microbacteriaceae</taxon>
        <taxon>Microbacterium</taxon>
    </lineage>
</organism>
<dbReference type="Pfam" id="PF00535">
    <property type="entry name" value="Glycos_transf_2"/>
    <property type="match status" value="1"/>
</dbReference>
<evidence type="ECO:0000259" key="1">
    <source>
        <dbReference type="Pfam" id="PF00535"/>
    </source>
</evidence>
<dbReference type="InterPro" id="IPR029044">
    <property type="entry name" value="Nucleotide-diphossugar_trans"/>
</dbReference>
<feature type="domain" description="Glycosyltransferase 2-like" evidence="1">
    <location>
        <begin position="8"/>
        <end position="161"/>
    </location>
</feature>